<dbReference type="SUPFAM" id="SSF102405">
    <property type="entry name" value="MCP/YpsA-like"/>
    <property type="match status" value="1"/>
</dbReference>
<keyword evidence="1" id="KW-0812">Transmembrane</keyword>
<keyword evidence="1" id="KW-0472">Membrane</keyword>
<keyword evidence="1" id="KW-1133">Transmembrane helix</keyword>
<evidence type="ECO:0000256" key="1">
    <source>
        <dbReference type="SAM" id="Phobius"/>
    </source>
</evidence>
<feature type="domain" description="SMODS and SLOG-associating 2TM effector" evidence="2">
    <location>
        <begin position="330"/>
        <end position="464"/>
    </location>
</feature>
<dbReference type="Gene3D" id="3.40.50.450">
    <property type="match status" value="1"/>
</dbReference>
<sequence>MTEGKIQRVWVIGFAGHRTIADAVATKTAILAGLRDFCQHAKGVVTGRASAAGGADLIFLESCRELGLAYSVVLPFPKDRFQEDFDDPAEWARAEALTEGATFTEIAPGNEVAPEAYHLAAREILDVSDAMLFFWDGKPARGIGGTAETISEARERKLPFRIIEAGSGVIGPVEGTKPFPWIDQEFAAFPPATNVEKLFNTLDQRAVHGAPRSRWFAAGSISLNQFATIATAVLVAFKLAENAAPAIKFVVVSLAATLPWVGARFRISDAWMEDRLHAELLRSLLASHSFAPPLRPIAADLFDEDAPFLRSSAWHLVRERQDWRSARVHYLAERLDGQIRYFTEKGHLAARRLRVFQTLFRITSIGAMILGATAISAGVWKWQVPEGINRVVLNFLPTVLPAIAAWCLAMIPLFEHKRRAKVYLQVADQLTEKRAELMEAKCYTTAAAVVASCERLLLTELWEWAGTRGKRKR</sequence>
<feature type="transmembrane region" description="Helical" evidence="1">
    <location>
        <begin position="392"/>
        <end position="414"/>
    </location>
</feature>
<evidence type="ECO:0000259" key="2">
    <source>
        <dbReference type="Pfam" id="PF18181"/>
    </source>
</evidence>
<dbReference type="InterPro" id="IPR040884">
    <property type="entry name" value="SLATT_1"/>
</dbReference>
<feature type="transmembrane region" description="Helical" evidence="1">
    <location>
        <begin position="359"/>
        <end position="380"/>
    </location>
</feature>
<dbReference type="Pfam" id="PF18181">
    <property type="entry name" value="SLATT_1"/>
    <property type="match status" value="1"/>
</dbReference>
<organism evidence="3 4">
    <name type="scientific">Luteolibacter rhizosphaerae</name>
    <dbReference type="NCBI Taxonomy" id="2989719"/>
    <lineage>
        <taxon>Bacteria</taxon>
        <taxon>Pseudomonadati</taxon>
        <taxon>Verrucomicrobiota</taxon>
        <taxon>Verrucomicrobiia</taxon>
        <taxon>Verrucomicrobiales</taxon>
        <taxon>Verrucomicrobiaceae</taxon>
        <taxon>Luteolibacter</taxon>
    </lineage>
</organism>
<reference evidence="3" key="1">
    <citation type="submission" date="2022-10" db="EMBL/GenBank/DDBJ databases">
        <title>Luteolibacter sp. GHJ8, whole genome shotgun sequencing project.</title>
        <authorList>
            <person name="Zhao G."/>
            <person name="Shen L."/>
        </authorList>
    </citation>
    <scope>NUCLEOTIDE SEQUENCE</scope>
    <source>
        <strain evidence="3">GHJ8</strain>
    </source>
</reference>
<gene>
    <name evidence="3" type="ORF">OJ996_07375</name>
</gene>
<dbReference type="EMBL" id="JAPDDR010000003">
    <property type="protein sequence ID" value="MCW1913387.1"/>
    <property type="molecule type" value="Genomic_DNA"/>
</dbReference>
<feature type="transmembrane region" description="Helical" evidence="1">
    <location>
        <begin position="243"/>
        <end position="263"/>
    </location>
</feature>
<proteinExistence type="predicted"/>
<protein>
    <recommendedName>
        <fullName evidence="2">SMODS and SLOG-associating 2TM effector domain-containing protein</fullName>
    </recommendedName>
</protein>
<evidence type="ECO:0000313" key="3">
    <source>
        <dbReference type="EMBL" id="MCW1913387.1"/>
    </source>
</evidence>
<keyword evidence="4" id="KW-1185">Reference proteome</keyword>
<dbReference type="RefSeq" id="WP_264512787.1">
    <property type="nucleotide sequence ID" value="NZ_JAPDDR010000003.1"/>
</dbReference>
<name>A0ABT3G0L6_9BACT</name>
<dbReference type="Proteomes" id="UP001165653">
    <property type="component" value="Unassembled WGS sequence"/>
</dbReference>
<comment type="caution">
    <text evidence="3">The sequence shown here is derived from an EMBL/GenBank/DDBJ whole genome shotgun (WGS) entry which is preliminary data.</text>
</comment>
<evidence type="ECO:0000313" key="4">
    <source>
        <dbReference type="Proteomes" id="UP001165653"/>
    </source>
</evidence>
<accession>A0ABT3G0L6</accession>
<feature type="transmembrane region" description="Helical" evidence="1">
    <location>
        <begin position="215"/>
        <end position="237"/>
    </location>
</feature>